<proteinExistence type="predicted"/>
<evidence type="ECO:0000256" key="4">
    <source>
        <dbReference type="ARBA" id="ARBA00023136"/>
    </source>
</evidence>
<dbReference type="Pfam" id="PF12698">
    <property type="entry name" value="ABC2_membrane_3"/>
    <property type="match status" value="1"/>
</dbReference>
<evidence type="ECO:0000259" key="6">
    <source>
        <dbReference type="Pfam" id="PF12698"/>
    </source>
</evidence>
<protein>
    <recommendedName>
        <fullName evidence="6">ABC-2 type transporter transmembrane domain-containing protein</fullName>
    </recommendedName>
</protein>
<comment type="subcellular location">
    <subcellularLocation>
        <location evidence="1">Membrane</location>
        <topology evidence="1">Multi-pass membrane protein</topology>
    </subcellularLocation>
</comment>
<feature type="transmembrane region" description="Helical" evidence="5">
    <location>
        <begin position="207"/>
        <end position="229"/>
    </location>
</feature>
<gene>
    <name evidence="7" type="ORF">AUC31_12415</name>
</gene>
<evidence type="ECO:0000256" key="3">
    <source>
        <dbReference type="ARBA" id="ARBA00022989"/>
    </source>
</evidence>
<dbReference type="GO" id="GO:0140359">
    <property type="term" value="F:ABC-type transporter activity"/>
    <property type="evidence" value="ECO:0007669"/>
    <property type="project" value="InterPro"/>
</dbReference>
<accession>A0A0U2XGJ5</accession>
<dbReference type="PANTHER" id="PTHR43471:SF1">
    <property type="entry name" value="ABC TRANSPORTER PERMEASE PROTEIN NOSY-RELATED"/>
    <property type="match status" value="1"/>
</dbReference>
<feature type="transmembrane region" description="Helical" evidence="5">
    <location>
        <begin position="153"/>
        <end position="173"/>
    </location>
</feature>
<dbReference type="OrthoDB" id="3182222at2"/>
<dbReference type="PANTHER" id="PTHR43471">
    <property type="entry name" value="ABC TRANSPORTER PERMEASE"/>
    <property type="match status" value="1"/>
</dbReference>
<reference evidence="7" key="1">
    <citation type="submission" date="2016-01" db="EMBL/GenBank/DDBJ databases">
        <title>Complete genome of Planococcus rifietoensis type strain M8.</title>
        <authorList>
            <person name="See-Too W.S."/>
        </authorList>
    </citation>
    <scope>NUCLEOTIDE SEQUENCE [LARGE SCALE GENOMIC DNA]</scope>
    <source>
        <strain evidence="7">M8</strain>
    </source>
</reference>
<feature type="transmembrane region" description="Helical" evidence="5">
    <location>
        <begin position="92"/>
        <end position="116"/>
    </location>
</feature>
<sequence>MNVSLKRIQAIFIKDYKEFSRNYAVSIMIVFPIAFALLYRTEAGEQAAIYAFILNFSLAMLTSFVQACLIAEEKERNTLRSLMMTPASMLDVLIGKSALVFLISAAVLAFTTYLFGYETSNVMLLAAALGISILLYTAIGTICGLYSKTLLEASLSVFPVLIIFTAGPFALAFEEQYPFLEVLRYLPSSQLSELLVAMEVGAAAGELARPFIIISVWTVVLTIISFVLYKKRLMDQ</sequence>
<dbReference type="Proteomes" id="UP000067683">
    <property type="component" value="Chromosome"/>
</dbReference>
<evidence type="ECO:0000256" key="2">
    <source>
        <dbReference type="ARBA" id="ARBA00022692"/>
    </source>
</evidence>
<dbReference type="InterPro" id="IPR013525">
    <property type="entry name" value="ABC2_TM"/>
</dbReference>
<evidence type="ECO:0000256" key="1">
    <source>
        <dbReference type="ARBA" id="ARBA00004141"/>
    </source>
</evidence>
<dbReference type="KEGG" id="prt:AUC31_12415"/>
<keyword evidence="4 5" id="KW-0472">Membrane</keyword>
<keyword evidence="8" id="KW-1185">Reference proteome</keyword>
<dbReference type="GO" id="GO:0016020">
    <property type="term" value="C:membrane"/>
    <property type="evidence" value="ECO:0007669"/>
    <property type="project" value="UniProtKB-SubCell"/>
</dbReference>
<feature type="transmembrane region" description="Helical" evidence="5">
    <location>
        <begin position="122"/>
        <end position="146"/>
    </location>
</feature>
<keyword evidence="2 5" id="KW-0812">Transmembrane</keyword>
<keyword evidence="3 5" id="KW-1133">Transmembrane helix</keyword>
<dbReference type="STRING" id="200991.AUC31_12415"/>
<evidence type="ECO:0000313" key="8">
    <source>
        <dbReference type="Proteomes" id="UP000067683"/>
    </source>
</evidence>
<dbReference type="RefSeq" id="WP_058382654.1">
    <property type="nucleotide sequence ID" value="NZ_CP013659.2"/>
</dbReference>
<evidence type="ECO:0000313" key="7">
    <source>
        <dbReference type="EMBL" id="ALS75951.1"/>
    </source>
</evidence>
<evidence type="ECO:0000256" key="5">
    <source>
        <dbReference type="SAM" id="Phobius"/>
    </source>
</evidence>
<feature type="transmembrane region" description="Helical" evidence="5">
    <location>
        <begin position="21"/>
        <end position="41"/>
    </location>
</feature>
<feature type="transmembrane region" description="Helical" evidence="5">
    <location>
        <begin position="47"/>
        <end position="71"/>
    </location>
</feature>
<name>A0A0U2XGJ5_9BACL</name>
<dbReference type="AlphaFoldDB" id="A0A0U2XGJ5"/>
<dbReference type="EMBL" id="CP013659">
    <property type="protein sequence ID" value="ALS75951.1"/>
    <property type="molecule type" value="Genomic_DNA"/>
</dbReference>
<organism evidence="7 8">
    <name type="scientific">Planococcus rifietoensis</name>
    <dbReference type="NCBI Taxonomy" id="200991"/>
    <lineage>
        <taxon>Bacteria</taxon>
        <taxon>Bacillati</taxon>
        <taxon>Bacillota</taxon>
        <taxon>Bacilli</taxon>
        <taxon>Bacillales</taxon>
        <taxon>Caryophanaceae</taxon>
        <taxon>Planococcus</taxon>
    </lineage>
</organism>
<feature type="domain" description="ABC-2 type transporter transmembrane" evidence="6">
    <location>
        <begin position="48"/>
        <end position="226"/>
    </location>
</feature>